<proteinExistence type="predicted"/>
<dbReference type="Proteomes" id="UP000008021">
    <property type="component" value="Chromosome 11"/>
</dbReference>
<dbReference type="Gramene" id="OMERI11G16490.1">
    <property type="protein sequence ID" value="OMERI11G16490.1"/>
    <property type="gene ID" value="OMERI11G16490"/>
</dbReference>
<sequence length="76" mass="7672">MGEWSGLWRDEVLDHKFDEVMRFSCSPVAGRGLPAGGGGGDGPSGGGAGGASAETHGVAGCPPRRSLLHILKPATE</sequence>
<dbReference type="HOGENOM" id="CLU_2658660_0_0_1"/>
<feature type="compositionally biased region" description="Gly residues" evidence="1">
    <location>
        <begin position="33"/>
        <end position="50"/>
    </location>
</feature>
<protein>
    <submittedName>
        <fullName evidence="2">Uncharacterized protein</fullName>
    </submittedName>
</protein>
<accession>A0A0E0F7Q7</accession>
<reference evidence="2" key="2">
    <citation type="submission" date="2018-05" db="EMBL/GenBank/DDBJ databases">
        <title>OmerRS3 (Oryza meridionalis Reference Sequence Version 3).</title>
        <authorList>
            <person name="Zhang J."/>
            <person name="Kudrna D."/>
            <person name="Lee S."/>
            <person name="Talag J."/>
            <person name="Welchert J."/>
            <person name="Wing R.A."/>
        </authorList>
    </citation>
    <scope>NUCLEOTIDE SEQUENCE [LARGE SCALE GENOMIC DNA]</scope>
    <source>
        <strain evidence="2">cv. OR44</strain>
    </source>
</reference>
<feature type="region of interest" description="Disordered" evidence="1">
    <location>
        <begin position="28"/>
        <end position="76"/>
    </location>
</feature>
<evidence type="ECO:0000313" key="3">
    <source>
        <dbReference type="Proteomes" id="UP000008021"/>
    </source>
</evidence>
<name>A0A0E0F7Q7_9ORYZ</name>
<keyword evidence="3" id="KW-1185">Reference proteome</keyword>
<evidence type="ECO:0000313" key="2">
    <source>
        <dbReference type="EnsemblPlants" id="OMERI11G16490.1"/>
    </source>
</evidence>
<reference evidence="2" key="1">
    <citation type="submission" date="2015-04" db="UniProtKB">
        <authorList>
            <consortium name="EnsemblPlants"/>
        </authorList>
    </citation>
    <scope>IDENTIFICATION</scope>
</reference>
<dbReference type="EnsemblPlants" id="OMERI11G16490.1">
    <property type="protein sequence ID" value="OMERI11G16490.1"/>
    <property type="gene ID" value="OMERI11G16490"/>
</dbReference>
<organism evidence="2">
    <name type="scientific">Oryza meridionalis</name>
    <dbReference type="NCBI Taxonomy" id="40149"/>
    <lineage>
        <taxon>Eukaryota</taxon>
        <taxon>Viridiplantae</taxon>
        <taxon>Streptophyta</taxon>
        <taxon>Embryophyta</taxon>
        <taxon>Tracheophyta</taxon>
        <taxon>Spermatophyta</taxon>
        <taxon>Magnoliopsida</taxon>
        <taxon>Liliopsida</taxon>
        <taxon>Poales</taxon>
        <taxon>Poaceae</taxon>
        <taxon>BOP clade</taxon>
        <taxon>Oryzoideae</taxon>
        <taxon>Oryzeae</taxon>
        <taxon>Oryzinae</taxon>
        <taxon>Oryza</taxon>
    </lineage>
</organism>
<dbReference type="AlphaFoldDB" id="A0A0E0F7Q7"/>
<evidence type="ECO:0000256" key="1">
    <source>
        <dbReference type="SAM" id="MobiDB-lite"/>
    </source>
</evidence>